<proteinExistence type="predicted"/>
<gene>
    <name evidence="1" type="ORF">Pcinc_007779</name>
</gene>
<comment type="caution">
    <text evidence="1">The sequence shown here is derived from an EMBL/GenBank/DDBJ whole genome shotgun (WGS) entry which is preliminary data.</text>
</comment>
<name>A0AAE1G7U9_PETCI</name>
<dbReference type="EMBL" id="JAWQEG010000584">
    <property type="protein sequence ID" value="KAK3888134.1"/>
    <property type="molecule type" value="Genomic_DNA"/>
</dbReference>
<dbReference type="AlphaFoldDB" id="A0AAE1G7U9"/>
<protein>
    <submittedName>
        <fullName evidence="1">Uncharacterized protein</fullName>
    </submittedName>
</protein>
<organism evidence="1 2">
    <name type="scientific">Petrolisthes cinctipes</name>
    <name type="common">Flat porcelain crab</name>
    <dbReference type="NCBI Taxonomy" id="88211"/>
    <lineage>
        <taxon>Eukaryota</taxon>
        <taxon>Metazoa</taxon>
        <taxon>Ecdysozoa</taxon>
        <taxon>Arthropoda</taxon>
        <taxon>Crustacea</taxon>
        <taxon>Multicrustacea</taxon>
        <taxon>Malacostraca</taxon>
        <taxon>Eumalacostraca</taxon>
        <taxon>Eucarida</taxon>
        <taxon>Decapoda</taxon>
        <taxon>Pleocyemata</taxon>
        <taxon>Anomura</taxon>
        <taxon>Galatheoidea</taxon>
        <taxon>Porcellanidae</taxon>
        <taxon>Petrolisthes</taxon>
    </lineage>
</organism>
<sequence length="71" mass="8515">MPYHQQNHTLQHDSYNCLMRTHKGSKPFPTKRVDGLYCGWGPFKFNERRKIFITRCPKECRPPANQSWVFC</sequence>
<dbReference type="Proteomes" id="UP001286313">
    <property type="component" value="Unassembled WGS sequence"/>
</dbReference>
<reference evidence="1" key="1">
    <citation type="submission" date="2023-10" db="EMBL/GenBank/DDBJ databases">
        <title>Genome assemblies of two species of porcelain crab, Petrolisthes cinctipes and Petrolisthes manimaculis (Anomura: Porcellanidae).</title>
        <authorList>
            <person name="Angst P."/>
        </authorList>
    </citation>
    <scope>NUCLEOTIDE SEQUENCE</scope>
    <source>
        <strain evidence="1">PB745_01</strain>
        <tissue evidence="1">Gill</tissue>
    </source>
</reference>
<keyword evidence="2" id="KW-1185">Reference proteome</keyword>
<evidence type="ECO:0000313" key="2">
    <source>
        <dbReference type="Proteomes" id="UP001286313"/>
    </source>
</evidence>
<accession>A0AAE1G7U9</accession>
<evidence type="ECO:0000313" key="1">
    <source>
        <dbReference type="EMBL" id="KAK3888134.1"/>
    </source>
</evidence>